<reference evidence="2 3" key="1">
    <citation type="submission" date="2020-08" db="EMBL/GenBank/DDBJ databases">
        <title>Plant Genome Project.</title>
        <authorList>
            <person name="Zhang R.-G."/>
        </authorList>
    </citation>
    <scope>NUCLEOTIDE SEQUENCE [LARGE SCALE GENOMIC DNA]</scope>
    <source>
        <tissue evidence="2">Rhizome</tissue>
    </source>
</reference>
<evidence type="ECO:0000313" key="3">
    <source>
        <dbReference type="Proteomes" id="UP000734854"/>
    </source>
</evidence>
<dbReference type="EMBL" id="JACMSC010000001">
    <property type="protein sequence ID" value="KAG6538446.1"/>
    <property type="molecule type" value="Genomic_DNA"/>
</dbReference>
<keyword evidence="3" id="KW-1185">Reference proteome</keyword>
<comment type="caution">
    <text evidence="2">The sequence shown here is derived from an EMBL/GenBank/DDBJ whole genome shotgun (WGS) entry which is preliminary data.</text>
</comment>
<dbReference type="Proteomes" id="UP000734854">
    <property type="component" value="Unassembled WGS sequence"/>
</dbReference>
<gene>
    <name evidence="2" type="ORF">ZIOFF_003568</name>
</gene>
<organism evidence="2 3">
    <name type="scientific">Zingiber officinale</name>
    <name type="common">Ginger</name>
    <name type="synonym">Amomum zingiber</name>
    <dbReference type="NCBI Taxonomy" id="94328"/>
    <lineage>
        <taxon>Eukaryota</taxon>
        <taxon>Viridiplantae</taxon>
        <taxon>Streptophyta</taxon>
        <taxon>Embryophyta</taxon>
        <taxon>Tracheophyta</taxon>
        <taxon>Spermatophyta</taxon>
        <taxon>Magnoliopsida</taxon>
        <taxon>Liliopsida</taxon>
        <taxon>Zingiberales</taxon>
        <taxon>Zingiberaceae</taxon>
        <taxon>Zingiber</taxon>
    </lineage>
</organism>
<evidence type="ECO:0000313" key="2">
    <source>
        <dbReference type="EMBL" id="KAG6538446.1"/>
    </source>
</evidence>
<evidence type="ECO:0000256" key="1">
    <source>
        <dbReference type="SAM" id="MobiDB-lite"/>
    </source>
</evidence>
<name>A0A8J5I6P6_ZINOF</name>
<feature type="region of interest" description="Disordered" evidence="1">
    <location>
        <begin position="84"/>
        <end position="106"/>
    </location>
</feature>
<sequence length="106" mass="11904">MFPLYLLPSSYSRYFLPRDFALVAAAVPAAVSCFIDRIHPIVDDEPPTSDLRLLLPVTQLGEPPSPLRYTASISSSSFKVTFENDKQKNAKANPKLPKTIKERRIK</sequence>
<accession>A0A8J5I6P6</accession>
<protein>
    <submittedName>
        <fullName evidence="2">Uncharacterized protein</fullName>
    </submittedName>
</protein>
<dbReference type="AlphaFoldDB" id="A0A8J5I6P6"/>
<proteinExistence type="predicted"/>